<feature type="region of interest" description="Disordered" evidence="1">
    <location>
        <begin position="1"/>
        <end position="140"/>
    </location>
</feature>
<dbReference type="HOGENOM" id="CLU_807357_0_0_1"/>
<dbReference type="Proteomes" id="UP000007266">
    <property type="component" value="Linkage group 6"/>
</dbReference>
<name>D2A611_TRICA</name>
<evidence type="ECO:0000256" key="1">
    <source>
        <dbReference type="SAM" id="MobiDB-lite"/>
    </source>
</evidence>
<feature type="compositionally biased region" description="Basic and acidic residues" evidence="1">
    <location>
        <begin position="125"/>
        <end position="135"/>
    </location>
</feature>
<reference evidence="2 3" key="2">
    <citation type="journal article" date="2010" name="Nucleic Acids Res.">
        <title>BeetleBase in 2010: revisions to provide comprehensive genomic information for Tribolium castaneum.</title>
        <authorList>
            <person name="Kim H.S."/>
            <person name="Murphy T."/>
            <person name="Xia J."/>
            <person name="Caragea D."/>
            <person name="Park Y."/>
            <person name="Beeman R.W."/>
            <person name="Lorenzen M.D."/>
            <person name="Butcher S."/>
            <person name="Manak J.R."/>
            <person name="Brown S.J."/>
        </authorList>
    </citation>
    <scope>GENOME REANNOTATION</scope>
    <source>
        <strain evidence="2 3">Georgia GA2</strain>
    </source>
</reference>
<dbReference type="AlphaFoldDB" id="D2A611"/>
<sequence>MSDIPVEIPRKTDEEKAPTVGEKPEENAPTVGEKPENAPTTGEKPEENAPSVKPETAPSGGEKPEENAPTVGEKPENAPTTGEKPEENAPSGGEKPETGPPVGEKPEENAPPGEKPRASTSGKAAKAEEKRERGPVVEPAFEQPPHQMDLILDELSLVDDSPDIVLEGKTEEQKAAELKQIEEEADKLFRLGWKYEFGYCKDLYTPEEIAKKRTEIFSTVLGLHRKANRYDDTYERMVAIRSIHYKLKADKIVEEVEAEYDDESLESCKKAYVRLSKAADIYYYCMQNDGVYSYNFSVTSGKCRNVRKRLEELLVRDGNSQIRLLSDVYKGTYIQDIKVRGNVV</sequence>
<dbReference type="KEGG" id="tca:100142445"/>
<dbReference type="InParanoid" id="D2A611"/>
<proteinExistence type="predicted"/>
<protein>
    <submittedName>
        <fullName evidence="2">Uncharacterized protein</fullName>
    </submittedName>
</protein>
<organism evidence="2 3">
    <name type="scientific">Tribolium castaneum</name>
    <name type="common">Red flour beetle</name>
    <dbReference type="NCBI Taxonomy" id="7070"/>
    <lineage>
        <taxon>Eukaryota</taxon>
        <taxon>Metazoa</taxon>
        <taxon>Ecdysozoa</taxon>
        <taxon>Arthropoda</taxon>
        <taxon>Hexapoda</taxon>
        <taxon>Insecta</taxon>
        <taxon>Pterygota</taxon>
        <taxon>Neoptera</taxon>
        <taxon>Endopterygota</taxon>
        <taxon>Coleoptera</taxon>
        <taxon>Polyphaga</taxon>
        <taxon>Cucujiformia</taxon>
        <taxon>Tenebrionidae</taxon>
        <taxon>Tenebrionidae incertae sedis</taxon>
        <taxon>Tribolium</taxon>
    </lineage>
</organism>
<reference evidence="2 3" key="1">
    <citation type="journal article" date="2008" name="Nature">
        <title>The genome of the model beetle and pest Tribolium castaneum.</title>
        <authorList>
            <consortium name="Tribolium Genome Sequencing Consortium"/>
            <person name="Richards S."/>
            <person name="Gibbs R.A."/>
            <person name="Weinstock G.M."/>
            <person name="Brown S.J."/>
            <person name="Denell R."/>
            <person name="Beeman R.W."/>
            <person name="Gibbs R."/>
            <person name="Beeman R.W."/>
            <person name="Brown S.J."/>
            <person name="Bucher G."/>
            <person name="Friedrich M."/>
            <person name="Grimmelikhuijzen C.J."/>
            <person name="Klingler M."/>
            <person name="Lorenzen M."/>
            <person name="Richards S."/>
            <person name="Roth S."/>
            <person name="Schroder R."/>
            <person name="Tautz D."/>
            <person name="Zdobnov E.M."/>
            <person name="Muzny D."/>
            <person name="Gibbs R.A."/>
            <person name="Weinstock G.M."/>
            <person name="Attaway T."/>
            <person name="Bell S."/>
            <person name="Buhay C.J."/>
            <person name="Chandrabose M.N."/>
            <person name="Chavez D."/>
            <person name="Clerk-Blankenburg K.P."/>
            <person name="Cree A."/>
            <person name="Dao M."/>
            <person name="Davis C."/>
            <person name="Chacko J."/>
            <person name="Dinh H."/>
            <person name="Dugan-Rocha S."/>
            <person name="Fowler G."/>
            <person name="Garner T.T."/>
            <person name="Garnes J."/>
            <person name="Gnirke A."/>
            <person name="Hawes A."/>
            <person name="Hernandez J."/>
            <person name="Hines S."/>
            <person name="Holder M."/>
            <person name="Hume J."/>
            <person name="Jhangiani S.N."/>
            <person name="Joshi V."/>
            <person name="Khan Z.M."/>
            <person name="Jackson L."/>
            <person name="Kovar C."/>
            <person name="Kowis A."/>
            <person name="Lee S."/>
            <person name="Lewis L.R."/>
            <person name="Margolis J."/>
            <person name="Morgan M."/>
            <person name="Nazareth L.V."/>
            <person name="Nguyen N."/>
            <person name="Okwuonu G."/>
            <person name="Parker D."/>
            <person name="Richards S."/>
            <person name="Ruiz S.J."/>
            <person name="Santibanez J."/>
            <person name="Savard J."/>
            <person name="Scherer S.E."/>
            <person name="Schneider B."/>
            <person name="Sodergren E."/>
            <person name="Tautz D."/>
            <person name="Vattahil S."/>
            <person name="Villasana D."/>
            <person name="White C.S."/>
            <person name="Wright R."/>
            <person name="Park Y."/>
            <person name="Beeman R.W."/>
            <person name="Lord J."/>
            <person name="Oppert B."/>
            <person name="Lorenzen M."/>
            <person name="Brown S."/>
            <person name="Wang L."/>
            <person name="Savard J."/>
            <person name="Tautz D."/>
            <person name="Richards S."/>
            <person name="Weinstock G."/>
            <person name="Gibbs R.A."/>
            <person name="Liu Y."/>
            <person name="Worley K."/>
            <person name="Weinstock G."/>
            <person name="Elsik C.G."/>
            <person name="Reese J.T."/>
            <person name="Elhaik E."/>
            <person name="Landan G."/>
            <person name="Graur D."/>
            <person name="Arensburger P."/>
            <person name="Atkinson P."/>
            <person name="Beeman R.W."/>
            <person name="Beidler J."/>
            <person name="Brown S.J."/>
            <person name="Demuth J.P."/>
            <person name="Drury D.W."/>
            <person name="Du Y.Z."/>
            <person name="Fujiwara H."/>
            <person name="Lorenzen M."/>
            <person name="Maselli V."/>
            <person name="Osanai M."/>
            <person name="Park Y."/>
            <person name="Robertson H.M."/>
            <person name="Tu Z."/>
            <person name="Wang J.J."/>
            <person name="Wang S."/>
            <person name="Richards S."/>
            <person name="Song H."/>
            <person name="Zhang L."/>
            <person name="Sodergren E."/>
            <person name="Werner D."/>
            <person name="Stanke M."/>
            <person name="Morgenstern B."/>
            <person name="Solovyev V."/>
            <person name="Kosarev P."/>
            <person name="Brown G."/>
            <person name="Chen H.C."/>
            <person name="Ermolaeva O."/>
            <person name="Hlavina W."/>
            <person name="Kapustin Y."/>
            <person name="Kiryutin B."/>
            <person name="Kitts P."/>
            <person name="Maglott D."/>
            <person name="Pruitt K."/>
            <person name="Sapojnikov V."/>
            <person name="Souvorov A."/>
            <person name="Mackey A.J."/>
            <person name="Waterhouse R.M."/>
            <person name="Wyder S."/>
            <person name="Zdobnov E.M."/>
            <person name="Zdobnov E.M."/>
            <person name="Wyder S."/>
            <person name="Kriventseva E.V."/>
            <person name="Kadowaki T."/>
            <person name="Bork P."/>
            <person name="Aranda M."/>
            <person name="Bao R."/>
            <person name="Beermann A."/>
            <person name="Berns N."/>
            <person name="Bolognesi R."/>
            <person name="Bonneton F."/>
            <person name="Bopp D."/>
            <person name="Brown S.J."/>
            <person name="Bucher G."/>
            <person name="Butts T."/>
            <person name="Chaumot A."/>
            <person name="Denell R.E."/>
            <person name="Ferrier D.E."/>
            <person name="Friedrich M."/>
            <person name="Gordon C.M."/>
            <person name="Jindra M."/>
            <person name="Klingler M."/>
            <person name="Lan Q."/>
            <person name="Lattorff H.M."/>
            <person name="Laudet V."/>
            <person name="von Levetsow C."/>
            <person name="Liu Z."/>
            <person name="Lutz R."/>
            <person name="Lynch J.A."/>
            <person name="da Fonseca R.N."/>
            <person name="Posnien N."/>
            <person name="Reuter R."/>
            <person name="Roth S."/>
            <person name="Savard J."/>
            <person name="Schinko J.B."/>
            <person name="Schmitt C."/>
            <person name="Schoppmeier M."/>
            <person name="Schroder R."/>
            <person name="Shippy T.D."/>
            <person name="Simonnet F."/>
            <person name="Marques-Souza H."/>
            <person name="Tautz D."/>
            <person name="Tomoyasu Y."/>
            <person name="Trauner J."/>
            <person name="Van der Zee M."/>
            <person name="Vervoort M."/>
            <person name="Wittkopp N."/>
            <person name="Wimmer E.A."/>
            <person name="Yang X."/>
            <person name="Jones A.K."/>
            <person name="Sattelle D.B."/>
            <person name="Ebert P.R."/>
            <person name="Nelson D."/>
            <person name="Scott J.G."/>
            <person name="Beeman R.W."/>
            <person name="Muthukrishnan S."/>
            <person name="Kramer K.J."/>
            <person name="Arakane Y."/>
            <person name="Beeman R.W."/>
            <person name="Zhu Q."/>
            <person name="Hogenkamp D."/>
            <person name="Dixit R."/>
            <person name="Oppert B."/>
            <person name="Jiang H."/>
            <person name="Zou Z."/>
            <person name="Marshall J."/>
            <person name="Elpidina E."/>
            <person name="Vinokurov K."/>
            <person name="Oppert C."/>
            <person name="Zou Z."/>
            <person name="Evans J."/>
            <person name="Lu Z."/>
            <person name="Zhao P."/>
            <person name="Sumathipala N."/>
            <person name="Altincicek B."/>
            <person name="Vilcinskas A."/>
            <person name="Williams M."/>
            <person name="Hultmark D."/>
            <person name="Hetru C."/>
            <person name="Jiang H."/>
            <person name="Grimmelikhuijzen C.J."/>
            <person name="Hauser F."/>
            <person name="Cazzamali G."/>
            <person name="Williamson M."/>
            <person name="Park Y."/>
            <person name="Li B."/>
            <person name="Tanaka Y."/>
            <person name="Predel R."/>
            <person name="Neupert S."/>
            <person name="Schachtner J."/>
            <person name="Verleyen P."/>
            <person name="Raible F."/>
            <person name="Bork P."/>
            <person name="Friedrich M."/>
            <person name="Walden K.K."/>
            <person name="Robertson H.M."/>
            <person name="Angeli S."/>
            <person name="Foret S."/>
            <person name="Bucher G."/>
            <person name="Schuetz S."/>
            <person name="Maleszka R."/>
            <person name="Wimmer E.A."/>
            <person name="Beeman R.W."/>
            <person name="Lorenzen M."/>
            <person name="Tomoyasu Y."/>
            <person name="Miller S.C."/>
            <person name="Grossmann D."/>
            <person name="Bucher G."/>
        </authorList>
    </citation>
    <scope>NUCLEOTIDE SEQUENCE [LARGE SCALE GENOMIC DNA]</scope>
    <source>
        <strain evidence="2 3">Georgia GA2</strain>
    </source>
</reference>
<gene>
    <name evidence="2" type="primary">AUGUSTUS-3.0.2_15076</name>
    <name evidence="2" type="ORF">TcasGA2_TC015076</name>
</gene>
<dbReference type="STRING" id="7070.D2A611"/>
<dbReference type="EMBL" id="KQ971346">
    <property type="protein sequence ID" value="EFA04997.1"/>
    <property type="molecule type" value="Genomic_DNA"/>
</dbReference>
<evidence type="ECO:0000313" key="3">
    <source>
        <dbReference type="Proteomes" id="UP000007266"/>
    </source>
</evidence>
<accession>D2A611</accession>
<keyword evidence="3" id="KW-1185">Reference proteome</keyword>
<evidence type="ECO:0000313" key="2">
    <source>
        <dbReference type="EMBL" id="EFA04997.1"/>
    </source>
</evidence>
<feature type="compositionally biased region" description="Basic and acidic residues" evidence="1">
    <location>
        <begin position="8"/>
        <end position="26"/>
    </location>
</feature>